<proteinExistence type="predicted"/>
<evidence type="ECO:0000256" key="1">
    <source>
        <dbReference type="SAM" id="Coils"/>
    </source>
</evidence>
<keyword evidence="2" id="KW-1133">Transmembrane helix</keyword>
<gene>
    <name evidence="3" type="ORF">AKG95_13175</name>
</gene>
<keyword evidence="2" id="KW-0472">Membrane</keyword>
<dbReference type="PANTHER" id="PTHR32309">
    <property type="entry name" value="TYROSINE-PROTEIN KINASE"/>
    <property type="match status" value="1"/>
</dbReference>
<dbReference type="InterPro" id="IPR050445">
    <property type="entry name" value="Bact_polysacc_biosynth/exp"/>
</dbReference>
<dbReference type="InterPro" id="IPR014345">
    <property type="entry name" value="XrtA_polysacc_chain"/>
</dbReference>
<reference evidence="3 4" key="1">
    <citation type="submission" date="2015-06" db="EMBL/GenBank/DDBJ databases">
        <title>Draft genome sequencing of a biphenyl-degrading bacterium, Janthinobacterium lividum MEG1.</title>
        <authorList>
            <person name="Shimodaira J."/>
            <person name="Hatta T."/>
        </authorList>
    </citation>
    <scope>NUCLEOTIDE SEQUENCE [LARGE SCALE GENOMIC DNA]</scope>
    <source>
        <strain evidence="3 4">MEG1</strain>
    </source>
</reference>
<sequence>MEQLIQQLLSSLKGIWKYRWHAVLVAWLVAIVGFIKVITLPDDFQTSARVFVDTQTILKPLLAGMTSVPNTEQQVAIMSRTLLSRPNVERVMRMVDLDLDSRTVREHEARLDELMSRIKITGTNAYDIYTISYSGRDPKLVRDVVQSLLTIFVEGSFQGKKGDSQKAVQFIDEQIKNYEDKLSAAENLVKEFKIRNNLLLPRQGIDYGSQLLMSSDSLNNAKLELVEAEQARKAILSQIEGDEPVLDLEPNAAAITNPELDERIASLNKNLDSLRMQFTELHPDIIASKRLIAQLEERKIEESKLKTASGDPGKNYSPMLQQLKVALTDADAKVAAIRARVQEYNARNERLLAQSNAVPEVESQLAQLNRDYIINKENYEKLIGRREAAKLSGELSSTTEMMAFKIIDPPTVQYAPVGPNRPLLFSAALGAALVAGIATALLISQVRPTFLSPAELRDATGLNVLGTVSMNWTPLQQVRRRRARYAFAGCLGSLFLLYGGVMTAALLKF</sequence>
<keyword evidence="1" id="KW-0175">Coiled coil</keyword>
<dbReference type="EMBL" id="LFKP01000008">
    <property type="protein sequence ID" value="OHV95852.1"/>
    <property type="molecule type" value="Genomic_DNA"/>
</dbReference>
<dbReference type="Proteomes" id="UP000179840">
    <property type="component" value="Unassembled WGS sequence"/>
</dbReference>
<name>A0A1S1U5V0_9BURK</name>
<organism evidence="3 4">
    <name type="scientific">Janthinobacterium lividum</name>
    <dbReference type="NCBI Taxonomy" id="29581"/>
    <lineage>
        <taxon>Bacteria</taxon>
        <taxon>Pseudomonadati</taxon>
        <taxon>Pseudomonadota</taxon>
        <taxon>Betaproteobacteria</taxon>
        <taxon>Burkholderiales</taxon>
        <taxon>Oxalobacteraceae</taxon>
        <taxon>Janthinobacterium</taxon>
    </lineage>
</organism>
<dbReference type="PANTHER" id="PTHR32309:SF13">
    <property type="entry name" value="FERRIC ENTEROBACTIN TRANSPORT PROTEIN FEPE"/>
    <property type="match status" value="1"/>
</dbReference>
<feature type="transmembrane region" description="Helical" evidence="2">
    <location>
        <begin position="485"/>
        <end position="507"/>
    </location>
</feature>
<feature type="transmembrane region" description="Helical" evidence="2">
    <location>
        <begin position="423"/>
        <end position="443"/>
    </location>
</feature>
<feature type="coiled-coil region" evidence="1">
    <location>
        <begin position="320"/>
        <end position="354"/>
    </location>
</feature>
<accession>A0A1S1U5V0</accession>
<dbReference type="RefSeq" id="WP_071077312.1">
    <property type="nucleotide sequence ID" value="NZ_LFKP01000008.1"/>
</dbReference>
<evidence type="ECO:0000313" key="3">
    <source>
        <dbReference type="EMBL" id="OHV95852.1"/>
    </source>
</evidence>
<protein>
    <submittedName>
        <fullName evidence="3">Chain length-determining protein</fullName>
    </submittedName>
</protein>
<evidence type="ECO:0000313" key="4">
    <source>
        <dbReference type="Proteomes" id="UP000179840"/>
    </source>
</evidence>
<dbReference type="GO" id="GO:0004713">
    <property type="term" value="F:protein tyrosine kinase activity"/>
    <property type="evidence" value="ECO:0007669"/>
    <property type="project" value="TreeGrafter"/>
</dbReference>
<feature type="transmembrane region" description="Helical" evidence="2">
    <location>
        <begin position="20"/>
        <end position="39"/>
    </location>
</feature>
<feature type="coiled-coil region" evidence="1">
    <location>
        <begin position="168"/>
        <end position="277"/>
    </location>
</feature>
<dbReference type="AlphaFoldDB" id="A0A1S1U5V0"/>
<dbReference type="NCBIfam" id="TIGR03007">
    <property type="entry name" value="pepcterm_ChnLen"/>
    <property type="match status" value="1"/>
</dbReference>
<keyword evidence="2" id="KW-0812">Transmembrane</keyword>
<comment type="caution">
    <text evidence="3">The sequence shown here is derived from an EMBL/GenBank/DDBJ whole genome shotgun (WGS) entry which is preliminary data.</text>
</comment>
<evidence type="ECO:0000256" key="2">
    <source>
        <dbReference type="SAM" id="Phobius"/>
    </source>
</evidence>
<dbReference type="GO" id="GO:0005886">
    <property type="term" value="C:plasma membrane"/>
    <property type="evidence" value="ECO:0007669"/>
    <property type="project" value="TreeGrafter"/>
</dbReference>